<dbReference type="InParanoid" id="W5NIM0"/>
<reference evidence="2" key="3">
    <citation type="submission" date="2025-09" db="UniProtKB">
        <authorList>
            <consortium name="Ensembl"/>
        </authorList>
    </citation>
    <scope>IDENTIFICATION</scope>
</reference>
<dbReference type="AlphaFoldDB" id="W5NIM0"/>
<evidence type="ECO:0000313" key="2">
    <source>
        <dbReference type="Ensembl" id="ENSLOCP00000020479.1"/>
    </source>
</evidence>
<evidence type="ECO:0000256" key="1">
    <source>
        <dbReference type="SAM" id="MobiDB-lite"/>
    </source>
</evidence>
<dbReference type="Ensembl" id="ENSLOCT00000020514.1">
    <property type="protein sequence ID" value="ENSLOCP00000020479.1"/>
    <property type="gene ID" value="ENSLOCG00000016580.1"/>
</dbReference>
<dbReference type="STRING" id="7918.ENSLOCP00000020479"/>
<sequence>GTVHSRTWLWCACLCGKRHRFNSVFPLPFSQELEEALLKQDFAFLSELISSLLQGCYQRTDITPQAFRSYLEDIINYRWELEEGKPNPLKEGPFEELPTRTQVELLHRLCDYRLDAADVFDLLKGLDADSLRVEPLGEDSDGALYWYFYGTRMYKEQPVRRTTAAQSCACFSFVNSENAEVKVEEKPVRKRGRPPKKKKFEAKRLSWLYSPSKASKDTAKEQSRYSDRKSERGAWSLVCATEEEWQSLAESIKGKHTYKDRQLYKLLSENFIPEISNMILYKENQRQERLLDMAPRRSSDRLTIKRILQEEEETLQAIAEVEQQKRKEEEEVDRQLLLAEHRREQERQLEEERRQEVQDKVK</sequence>
<name>W5NIM0_LEPOC</name>
<dbReference type="GO" id="GO:0090537">
    <property type="term" value="C:CERF complex"/>
    <property type="evidence" value="ECO:0007669"/>
    <property type="project" value="InterPro"/>
</dbReference>
<evidence type="ECO:0008006" key="4">
    <source>
        <dbReference type="Google" id="ProtNLM"/>
    </source>
</evidence>
<dbReference type="EMBL" id="AHAT01025824">
    <property type="status" value="NOT_ANNOTATED_CDS"/>
    <property type="molecule type" value="Genomic_DNA"/>
</dbReference>
<proteinExistence type="predicted"/>
<dbReference type="InterPro" id="IPR029614">
    <property type="entry name" value="CECR2"/>
</dbReference>
<dbReference type="Bgee" id="ENSLOCG00000016580">
    <property type="expression patterns" value="Expressed in ovary and 8 other cell types or tissues"/>
</dbReference>
<dbReference type="PANTHER" id="PTHR47092:SF1">
    <property type="entry name" value="CHROMATIN REMODELING REGULATOR CECR2"/>
    <property type="match status" value="1"/>
</dbReference>
<dbReference type="eggNOG" id="KOG1472">
    <property type="taxonomic scope" value="Eukaryota"/>
</dbReference>
<keyword evidence="3" id="KW-1185">Reference proteome</keyword>
<dbReference type="Proteomes" id="UP000018468">
    <property type="component" value="Linkage group LG8"/>
</dbReference>
<protein>
    <recommendedName>
        <fullName evidence="4">CECR2 histone acetyl-lysine reader</fullName>
    </recommendedName>
</protein>
<evidence type="ECO:0000313" key="3">
    <source>
        <dbReference type="Proteomes" id="UP000018468"/>
    </source>
</evidence>
<dbReference type="EMBL" id="AHAT01025822">
    <property type="status" value="NOT_ANNOTATED_CDS"/>
    <property type="molecule type" value="Genomic_DNA"/>
</dbReference>
<feature type="region of interest" description="Disordered" evidence="1">
    <location>
        <begin position="343"/>
        <end position="362"/>
    </location>
</feature>
<dbReference type="HOGENOM" id="CLU_029092_0_0_1"/>
<dbReference type="GO" id="GO:0006338">
    <property type="term" value="P:chromatin remodeling"/>
    <property type="evidence" value="ECO:0007669"/>
    <property type="project" value="InterPro"/>
</dbReference>
<dbReference type="EMBL" id="AHAT01025823">
    <property type="status" value="NOT_ANNOTATED_CDS"/>
    <property type="molecule type" value="Genomic_DNA"/>
</dbReference>
<accession>W5NIM0</accession>
<dbReference type="OMA" id="CATENDW"/>
<organism evidence="2 3">
    <name type="scientific">Lepisosteus oculatus</name>
    <name type="common">Spotted gar</name>
    <dbReference type="NCBI Taxonomy" id="7918"/>
    <lineage>
        <taxon>Eukaryota</taxon>
        <taxon>Metazoa</taxon>
        <taxon>Chordata</taxon>
        <taxon>Craniata</taxon>
        <taxon>Vertebrata</taxon>
        <taxon>Euteleostomi</taxon>
        <taxon>Actinopterygii</taxon>
        <taxon>Neopterygii</taxon>
        <taxon>Holostei</taxon>
        <taxon>Semionotiformes</taxon>
        <taxon>Lepisosteidae</taxon>
        <taxon>Lepisosteus</taxon>
    </lineage>
</organism>
<reference evidence="3" key="1">
    <citation type="submission" date="2011-12" db="EMBL/GenBank/DDBJ databases">
        <title>The Draft Genome of Lepisosteus oculatus.</title>
        <authorList>
            <consortium name="The Broad Institute Genome Assembly &amp; Analysis Group"/>
            <consortium name="Computational R&amp;D Group"/>
            <consortium name="and Sequencing Platform"/>
            <person name="Di Palma F."/>
            <person name="Alfoldi J."/>
            <person name="Johnson J."/>
            <person name="Berlin A."/>
            <person name="Gnerre S."/>
            <person name="Jaffe D."/>
            <person name="MacCallum I."/>
            <person name="Young S."/>
            <person name="Walker B.J."/>
            <person name="Lander E.S."/>
            <person name="Lindblad-Toh K."/>
        </authorList>
    </citation>
    <scope>NUCLEOTIDE SEQUENCE [LARGE SCALE GENOMIC DNA]</scope>
</reference>
<dbReference type="GeneTree" id="ENSGT00940000166757"/>
<dbReference type="PANTHER" id="PTHR47092">
    <property type="entry name" value="CAT EYE SYNDROME CRITICAL REGION PROTEIN 2"/>
    <property type="match status" value="1"/>
</dbReference>
<reference evidence="2" key="2">
    <citation type="submission" date="2025-08" db="UniProtKB">
        <authorList>
            <consortium name="Ensembl"/>
        </authorList>
    </citation>
    <scope>IDENTIFICATION</scope>
</reference>